<evidence type="ECO:0000313" key="3">
    <source>
        <dbReference type="EMBL" id="KAJ3513020.1"/>
    </source>
</evidence>
<evidence type="ECO:0000313" key="4">
    <source>
        <dbReference type="Proteomes" id="UP001148786"/>
    </source>
</evidence>
<keyword evidence="1" id="KW-0175">Coiled coil</keyword>
<feature type="transmembrane region" description="Helical" evidence="2">
    <location>
        <begin position="90"/>
        <end position="115"/>
    </location>
</feature>
<dbReference type="Proteomes" id="UP001148786">
    <property type="component" value="Unassembled WGS sequence"/>
</dbReference>
<evidence type="ECO:0000256" key="2">
    <source>
        <dbReference type="SAM" id="Phobius"/>
    </source>
</evidence>
<keyword evidence="2" id="KW-0472">Membrane</keyword>
<sequence>MPTIELAPTDLQYLPPSSPIRMFASTRQPVDQAGPGFVGNAPSLQDAMDQMVAVFANVVLFYARLVFWTYTWIYFIDKAVGKLGLEGQKLAFVFALFWTIFCHSYLVPIGSFLAAPANPSGYLRDIQSKTSERFATFVGSFKQKMPTWTAFNPFQRGGITLTQILALRQELSEDKVARADYEQQVTRRMDRLMTYLEANNDLVRRVMWSLEKVAQMLWDGMQEVQEAKECLAEGEAKWEAERALFTQRELGHVETITGLKEVLQLREVELHKEQAKLAKERQLRADQHRDTLARLQRENDAMKESLKHALTIFASFDGGVDVAHSVGVEP</sequence>
<organism evidence="3 4">
    <name type="scientific">Agrocybe chaxingu</name>
    <dbReference type="NCBI Taxonomy" id="84603"/>
    <lineage>
        <taxon>Eukaryota</taxon>
        <taxon>Fungi</taxon>
        <taxon>Dikarya</taxon>
        <taxon>Basidiomycota</taxon>
        <taxon>Agaricomycotina</taxon>
        <taxon>Agaricomycetes</taxon>
        <taxon>Agaricomycetidae</taxon>
        <taxon>Agaricales</taxon>
        <taxon>Agaricineae</taxon>
        <taxon>Strophariaceae</taxon>
        <taxon>Agrocybe</taxon>
    </lineage>
</organism>
<proteinExistence type="predicted"/>
<dbReference type="OrthoDB" id="10339496at2759"/>
<dbReference type="AlphaFoldDB" id="A0A9W8K2Y2"/>
<feature type="transmembrane region" description="Helical" evidence="2">
    <location>
        <begin position="52"/>
        <end position="70"/>
    </location>
</feature>
<reference evidence="3" key="1">
    <citation type="submission" date="2022-07" db="EMBL/GenBank/DDBJ databases">
        <title>Genome Sequence of Agrocybe chaxingu.</title>
        <authorList>
            <person name="Buettner E."/>
        </authorList>
    </citation>
    <scope>NUCLEOTIDE SEQUENCE</scope>
    <source>
        <strain evidence="3">MP-N11</strain>
    </source>
</reference>
<keyword evidence="2" id="KW-0812">Transmembrane</keyword>
<gene>
    <name evidence="3" type="ORF">NLJ89_g3177</name>
</gene>
<name>A0A9W8K2Y2_9AGAR</name>
<protein>
    <submittedName>
        <fullName evidence="3">Uncharacterized protein</fullName>
    </submittedName>
</protein>
<comment type="caution">
    <text evidence="3">The sequence shown here is derived from an EMBL/GenBank/DDBJ whole genome shotgun (WGS) entry which is preliminary data.</text>
</comment>
<accession>A0A9W8K2Y2</accession>
<dbReference type="EMBL" id="JANKHO010000222">
    <property type="protein sequence ID" value="KAJ3513020.1"/>
    <property type="molecule type" value="Genomic_DNA"/>
</dbReference>
<keyword evidence="4" id="KW-1185">Reference proteome</keyword>
<keyword evidence="2" id="KW-1133">Transmembrane helix</keyword>
<evidence type="ECO:0000256" key="1">
    <source>
        <dbReference type="SAM" id="Coils"/>
    </source>
</evidence>
<feature type="coiled-coil region" evidence="1">
    <location>
        <begin position="278"/>
        <end position="312"/>
    </location>
</feature>